<evidence type="ECO:0008006" key="5">
    <source>
        <dbReference type="Google" id="ProtNLM"/>
    </source>
</evidence>
<evidence type="ECO:0000259" key="2">
    <source>
        <dbReference type="Pfam" id="PF20446"/>
    </source>
</evidence>
<accession>A0A6B2L0N2</accession>
<protein>
    <recommendedName>
        <fullName evidence="5">ABC transporter domain-containing protein</fullName>
    </recommendedName>
</protein>
<name>A0A6B2L0N2_9EUKA</name>
<evidence type="ECO:0000259" key="1">
    <source>
        <dbReference type="Pfam" id="PF09818"/>
    </source>
</evidence>
<feature type="domain" description="ATPase of the ABC class C-terminal" evidence="1">
    <location>
        <begin position="139"/>
        <end position="410"/>
    </location>
</feature>
<dbReference type="InterPro" id="IPR019195">
    <property type="entry name" value="ABC_ATPase_put"/>
</dbReference>
<evidence type="ECO:0000313" key="4">
    <source>
        <dbReference type="EMBL" id="NDV30560.1"/>
    </source>
</evidence>
<dbReference type="InterPro" id="IPR049069">
    <property type="entry name" value="MRB1590-like_C"/>
</dbReference>
<dbReference type="Pfam" id="PF20446">
    <property type="entry name" value="ABC_N"/>
    <property type="match status" value="1"/>
</dbReference>
<sequence length="540" mass="59638">MSCDWVQGDVYAPPSRFHLEIPNSYLKYPTKFFENKTRRVALGDYMSRLYSNHLRTLNVGKKGGSWKAEKGGAISIAAPGQYVLDRTSVIVQANGDIELRLTVELPAQGRTISGMFAEHVLCNILPNSIPILLHQAQDVQKLWHHISSVEDQETLRKLIVDKNLVSFVANGSVLPRRSGDSHLPIDNNSKVVLFNSPKELQCSFTLPHKGEISGMGIPKGITLIVGGGFHGKSTLLQSIEVGVYNKIPGDGREFVVSDPNVVKIKAEDGRYVESVNISMFINNLPFQKDTTCFSTPCASGSTSQAASFVEAMEVGATAFLIDEDQSASNLLFQDQRMQKLVTPDQEPISAYVTKAKQLLVERNLSTIIVLGASSAFFEIADLVIKMVEFVPRVCTSEAKKIASEMTTSLINKNPGPLGCTNRIPLLKSIPDRSNTRIKVIHQHLVSFGDFELNLSALDQVVEVYQTNVIVDTLNFIAHLNQSNKSLKEILEEIEGLFDSQGLDAIQQNIKTNGSLSRPRMIEIAMALNRLRSFKAKQLNQ</sequence>
<proteinExistence type="predicted"/>
<dbReference type="AlphaFoldDB" id="A0A6B2L0N2"/>
<dbReference type="Pfam" id="PF21117">
    <property type="entry name" value="MRB1590_C"/>
    <property type="match status" value="1"/>
</dbReference>
<dbReference type="InterPro" id="IPR046834">
    <property type="entry name" value="ABC_ATPase_C"/>
</dbReference>
<dbReference type="PANTHER" id="PTHR38149">
    <property type="entry name" value="ATPASE"/>
    <property type="match status" value="1"/>
</dbReference>
<dbReference type="PANTHER" id="PTHR38149:SF1">
    <property type="entry name" value="ATPASE"/>
    <property type="match status" value="1"/>
</dbReference>
<dbReference type="Pfam" id="PF09818">
    <property type="entry name" value="ABC_ATPase"/>
    <property type="match status" value="1"/>
</dbReference>
<reference evidence="4" key="1">
    <citation type="journal article" date="2020" name="J. Eukaryot. Microbiol.">
        <title>De novo Sequencing, Assembly and Annotation of the Transcriptome for the Free-Living Testate Amoeba Arcella intermedia.</title>
        <authorList>
            <person name="Ribeiro G.M."/>
            <person name="Porfirio-Sousa A.L."/>
            <person name="Maurer-Alcala X.X."/>
            <person name="Katz L.A."/>
            <person name="Lahr D.J.G."/>
        </authorList>
    </citation>
    <scope>NUCLEOTIDE SEQUENCE</scope>
</reference>
<evidence type="ECO:0000259" key="3">
    <source>
        <dbReference type="Pfam" id="PF21117"/>
    </source>
</evidence>
<dbReference type="InterPro" id="IPR046833">
    <property type="entry name" value="ABC_N"/>
</dbReference>
<organism evidence="4">
    <name type="scientific">Arcella intermedia</name>
    <dbReference type="NCBI Taxonomy" id="1963864"/>
    <lineage>
        <taxon>Eukaryota</taxon>
        <taxon>Amoebozoa</taxon>
        <taxon>Tubulinea</taxon>
        <taxon>Elardia</taxon>
        <taxon>Arcellinida</taxon>
        <taxon>Sphaerothecina</taxon>
        <taxon>Arcellidae</taxon>
        <taxon>Arcella</taxon>
    </lineage>
</organism>
<dbReference type="EMBL" id="GIBP01001591">
    <property type="protein sequence ID" value="NDV30560.1"/>
    <property type="molecule type" value="Transcribed_RNA"/>
</dbReference>
<feature type="domain" description="ATPase of the ABC class N-terminal" evidence="2">
    <location>
        <begin position="3"/>
        <end position="129"/>
    </location>
</feature>
<feature type="domain" description="MRB1590-like C-terminal" evidence="3">
    <location>
        <begin position="437"/>
        <end position="535"/>
    </location>
</feature>